<dbReference type="CDD" id="cd00563">
    <property type="entry name" value="Dtyr_deacylase"/>
    <property type="match status" value="1"/>
</dbReference>
<dbReference type="PANTHER" id="PTHR10472">
    <property type="entry name" value="D-TYROSYL-TRNA TYR DEACYLASE"/>
    <property type="match status" value="1"/>
</dbReference>
<accession>A0ABX1Q973</accession>
<organism evidence="3 4">
    <name type="scientific">Aromatoleum diolicum</name>
    <dbReference type="NCBI Taxonomy" id="75796"/>
    <lineage>
        <taxon>Bacteria</taxon>
        <taxon>Pseudomonadati</taxon>
        <taxon>Pseudomonadota</taxon>
        <taxon>Betaproteobacteria</taxon>
        <taxon>Rhodocyclales</taxon>
        <taxon>Rhodocyclaceae</taxon>
        <taxon>Aromatoleum</taxon>
    </lineage>
</organism>
<dbReference type="PANTHER" id="PTHR10472:SF5">
    <property type="entry name" value="D-AMINOACYL-TRNA DEACYLASE 1"/>
    <property type="match status" value="1"/>
</dbReference>
<dbReference type="Proteomes" id="UP000648984">
    <property type="component" value="Unassembled WGS sequence"/>
</dbReference>
<comment type="caution">
    <text evidence="3">The sequence shown here is derived from an EMBL/GenBank/DDBJ whole genome shotgun (WGS) entry which is preliminary data.</text>
</comment>
<dbReference type="InterPro" id="IPR023509">
    <property type="entry name" value="DTD-like_sf"/>
</dbReference>
<protein>
    <recommendedName>
        <fullName evidence="2">D-aminoacyl-tRNA deacylase</fullName>
        <shortName evidence="2">DTD</shortName>
        <ecNumber evidence="2">3.1.1.96</ecNumber>
    </recommendedName>
    <alternativeName>
        <fullName evidence="2">Gly-tRNA(Ala) deacylase</fullName>
        <ecNumber evidence="2">3.1.1.-</ecNumber>
    </alternativeName>
</protein>
<comment type="subunit">
    <text evidence="2">Homodimer.</text>
</comment>
<dbReference type="NCBIfam" id="TIGR00256">
    <property type="entry name" value="D-aminoacyl-tRNA deacylase"/>
    <property type="match status" value="1"/>
</dbReference>
<dbReference type="SUPFAM" id="SSF69500">
    <property type="entry name" value="DTD-like"/>
    <property type="match status" value="1"/>
</dbReference>
<keyword evidence="2" id="KW-0694">RNA-binding</keyword>
<dbReference type="Gene3D" id="3.50.80.10">
    <property type="entry name" value="D-tyrosyl-tRNA(Tyr) deacylase"/>
    <property type="match status" value="1"/>
</dbReference>
<evidence type="ECO:0000313" key="3">
    <source>
        <dbReference type="EMBL" id="NMG74933.1"/>
    </source>
</evidence>
<comment type="similarity">
    <text evidence="1 2">Belongs to the DTD family.</text>
</comment>
<comment type="catalytic activity">
    <reaction evidence="2">
        <text>a D-aminoacyl-tRNA + H2O = a tRNA + a D-alpha-amino acid + H(+)</text>
        <dbReference type="Rhea" id="RHEA:13953"/>
        <dbReference type="Rhea" id="RHEA-COMP:10123"/>
        <dbReference type="Rhea" id="RHEA-COMP:10124"/>
        <dbReference type="ChEBI" id="CHEBI:15377"/>
        <dbReference type="ChEBI" id="CHEBI:15378"/>
        <dbReference type="ChEBI" id="CHEBI:59871"/>
        <dbReference type="ChEBI" id="CHEBI:78442"/>
        <dbReference type="ChEBI" id="CHEBI:79333"/>
        <dbReference type="EC" id="3.1.1.96"/>
    </reaction>
</comment>
<dbReference type="EC" id="3.1.1.-" evidence="2"/>
<dbReference type="EMBL" id="WTVQ01000012">
    <property type="protein sequence ID" value="NMG74933.1"/>
    <property type="molecule type" value="Genomic_DNA"/>
</dbReference>
<keyword evidence="2 3" id="KW-0378">Hydrolase</keyword>
<keyword evidence="4" id="KW-1185">Reference proteome</keyword>
<sequence length="159" mass="16919">MIAVLQRVSEARVVVDERITGEIGDGLLVLVCAERGDTAAETDKLLGKILKLRIFSDEAGKMNRSVQDVGGALLIVSQFTLAADTSGGNRPSFTGAAAPDEGRVLYEHFVAQARKAHPQVETGEFAAMMQVHLVNDGPVTIPLRIAPASERATPTDPPM</sequence>
<dbReference type="EC" id="3.1.1.96" evidence="2"/>
<comment type="function">
    <text evidence="2">An aminoacyl-tRNA editing enzyme that deacylates mischarged D-aminoacyl-tRNAs. Also deacylates mischarged glycyl-tRNA(Ala), protecting cells against glycine mischarging by AlaRS. Acts via tRNA-based rather than protein-based catalysis; rejects L-amino acids rather than detecting D-amino acids in the active site. By recycling D-aminoacyl-tRNA to D-amino acids and free tRNA molecules, this enzyme counteracts the toxicity associated with the formation of D-aminoacyl-tRNA entities in vivo and helps enforce protein L-homochirality.</text>
</comment>
<reference evidence="3 4" key="1">
    <citation type="submission" date="2019-12" db="EMBL/GenBank/DDBJ databases">
        <title>Comparative genomics gives insights into the taxonomy of the Azoarcus-Aromatoleum group and reveals separate origins of nif in the plant-associated Azoarcus and non-plant-associated Aromatoleum sub-groups.</title>
        <authorList>
            <person name="Lafos M."/>
            <person name="Maluk M."/>
            <person name="Batista M."/>
            <person name="Junghare M."/>
            <person name="Carmona M."/>
            <person name="Faoro H."/>
            <person name="Cruz L.M."/>
            <person name="Battistoni F."/>
            <person name="De Souza E."/>
            <person name="Pedrosa F."/>
            <person name="Chen W.-M."/>
            <person name="Poole P.S."/>
            <person name="Dixon R.A."/>
            <person name="James E.K."/>
        </authorList>
    </citation>
    <scope>NUCLEOTIDE SEQUENCE [LARGE SCALE GENOMIC DNA]</scope>
    <source>
        <strain evidence="3 4">22Lin</strain>
    </source>
</reference>
<gene>
    <name evidence="2" type="primary">dtd</name>
    <name evidence="3" type="ORF">GPA25_09210</name>
</gene>
<comment type="catalytic activity">
    <reaction evidence="2">
        <text>glycyl-tRNA(Ala) + H2O = tRNA(Ala) + glycine + H(+)</text>
        <dbReference type="Rhea" id="RHEA:53744"/>
        <dbReference type="Rhea" id="RHEA-COMP:9657"/>
        <dbReference type="Rhea" id="RHEA-COMP:13640"/>
        <dbReference type="ChEBI" id="CHEBI:15377"/>
        <dbReference type="ChEBI" id="CHEBI:15378"/>
        <dbReference type="ChEBI" id="CHEBI:57305"/>
        <dbReference type="ChEBI" id="CHEBI:78442"/>
        <dbReference type="ChEBI" id="CHEBI:78522"/>
    </reaction>
</comment>
<dbReference type="Pfam" id="PF02580">
    <property type="entry name" value="Tyr_Deacylase"/>
    <property type="match status" value="1"/>
</dbReference>
<comment type="domain">
    <text evidence="2">A Gly-cisPro motif from one monomer fits into the active site of the other monomer to allow specific chiral rejection of L-amino acids.</text>
</comment>
<dbReference type="HAMAP" id="MF_00518">
    <property type="entry name" value="Deacylase_Dtd"/>
    <property type="match status" value="1"/>
</dbReference>
<dbReference type="InterPro" id="IPR003732">
    <property type="entry name" value="Daa-tRNA_deacyls_DTD"/>
</dbReference>
<feature type="short sequence motif" description="Gly-cisPro motif, important for rejection of L-amino acids" evidence="2">
    <location>
        <begin position="137"/>
        <end position="138"/>
    </location>
</feature>
<keyword evidence="2" id="KW-0963">Cytoplasm</keyword>
<proteinExistence type="inferred from homology"/>
<keyword evidence="2" id="KW-0820">tRNA-binding</keyword>
<evidence type="ECO:0000256" key="2">
    <source>
        <dbReference type="HAMAP-Rule" id="MF_00518"/>
    </source>
</evidence>
<name>A0ABX1Q973_9RHOO</name>
<dbReference type="GO" id="GO:0051499">
    <property type="term" value="F:D-aminoacyl-tRNA deacylase activity"/>
    <property type="evidence" value="ECO:0007669"/>
    <property type="project" value="UniProtKB-EC"/>
</dbReference>
<evidence type="ECO:0000256" key="1">
    <source>
        <dbReference type="ARBA" id="ARBA00009673"/>
    </source>
</evidence>
<comment type="subcellular location">
    <subcellularLocation>
        <location evidence="2">Cytoplasm</location>
    </subcellularLocation>
</comment>
<dbReference type="RefSeq" id="WP_169260079.1">
    <property type="nucleotide sequence ID" value="NZ_WTVQ01000012.1"/>
</dbReference>
<evidence type="ECO:0000313" key="4">
    <source>
        <dbReference type="Proteomes" id="UP000648984"/>
    </source>
</evidence>